<feature type="region of interest" description="Disordered" evidence="5">
    <location>
        <begin position="69"/>
        <end position="108"/>
    </location>
</feature>
<dbReference type="InterPro" id="IPR007743">
    <property type="entry name" value="Immunity-related_GTPase-like"/>
</dbReference>
<dbReference type="PANTHER" id="PTHR32341">
    <property type="entry name" value="INTERFERON-INDUCIBLE GTPASE"/>
    <property type="match status" value="1"/>
</dbReference>
<proteinExistence type="inferred from homology"/>
<dbReference type="InterPro" id="IPR051515">
    <property type="entry name" value="IRG"/>
</dbReference>
<keyword evidence="2" id="KW-0547">Nucleotide-binding</keyword>
<evidence type="ECO:0000256" key="3">
    <source>
        <dbReference type="ARBA" id="ARBA00022801"/>
    </source>
</evidence>
<reference evidence="7" key="1">
    <citation type="submission" date="2020-10" db="EMBL/GenBank/DDBJ databases">
        <title>Chromosome-scale genome assembly of the Allis shad, Alosa alosa.</title>
        <authorList>
            <person name="Margot Z."/>
            <person name="Christophe K."/>
            <person name="Cabau C."/>
            <person name="Louis A."/>
            <person name="Berthelot C."/>
            <person name="Parey E."/>
            <person name="Roest Crollius H."/>
            <person name="Montfort J."/>
            <person name="Robinson-Rechavi M."/>
            <person name="Bucao C."/>
            <person name="Bouchez O."/>
            <person name="Gislard M."/>
            <person name="Lluch J."/>
            <person name="Milhes M."/>
            <person name="Lampietro C."/>
            <person name="Lopez Roques C."/>
            <person name="Donnadieu C."/>
            <person name="Braasch I."/>
            <person name="Desvignes T."/>
            <person name="Postlethwait J."/>
            <person name="Bobe J."/>
            <person name="Guiguen Y."/>
        </authorList>
    </citation>
    <scope>NUCLEOTIDE SEQUENCE</scope>
    <source>
        <strain evidence="7">M-15738</strain>
        <tissue evidence="7">Blood</tissue>
    </source>
</reference>
<name>A0AAV6G9I2_9TELE</name>
<dbReference type="SUPFAM" id="SSF52540">
    <property type="entry name" value="P-loop containing nucleoside triphosphate hydrolases"/>
    <property type="match status" value="1"/>
</dbReference>
<dbReference type="PANTHER" id="PTHR32341:SF10">
    <property type="entry name" value="INTERFERON-INDUCIBLE GTPASE 5"/>
    <property type="match status" value="1"/>
</dbReference>
<gene>
    <name evidence="7" type="ORF">AALO_G00181900</name>
</gene>
<dbReference type="PROSITE" id="PS51716">
    <property type="entry name" value="G_IRG"/>
    <property type="match status" value="1"/>
</dbReference>
<organism evidence="7 8">
    <name type="scientific">Alosa alosa</name>
    <name type="common">allis shad</name>
    <dbReference type="NCBI Taxonomy" id="278164"/>
    <lineage>
        <taxon>Eukaryota</taxon>
        <taxon>Metazoa</taxon>
        <taxon>Chordata</taxon>
        <taxon>Craniata</taxon>
        <taxon>Vertebrata</taxon>
        <taxon>Euteleostomi</taxon>
        <taxon>Actinopterygii</taxon>
        <taxon>Neopterygii</taxon>
        <taxon>Teleostei</taxon>
        <taxon>Clupei</taxon>
        <taxon>Clupeiformes</taxon>
        <taxon>Clupeoidei</taxon>
        <taxon>Clupeidae</taxon>
        <taxon>Alosa</taxon>
    </lineage>
</organism>
<evidence type="ECO:0000256" key="1">
    <source>
        <dbReference type="ARBA" id="ARBA00005429"/>
    </source>
</evidence>
<evidence type="ECO:0000313" key="8">
    <source>
        <dbReference type="Proteomes" id="UP000823561"/>
    </source>
</evidence>
<feature type="compositionally biased region" description="Basic and acidic residues" evidence="5">
    <location>
        <begin position="96"/>
        <end position="108"/>
    </location>
</feature>
<feature type="compositionally biased region" description="Acidic residues" evidence="5">
    <location>
        <begin position="69"/>
        <end position="95"/>
    </location>
</feature>
<dbReference type="EMBL" id="JADWDJ010000013">
    <property type="protein sequence ID" value="KAG5271605.1"/>
    <property type="molecule type" value="Genomic_DNA"/>
</dbReference>
<dbReference type="AlphaFoldDB" id="A0AAV6G9I2"/>
<feature type="domain" description="IRG-type G" evidence="6">
    <location>
        <begin position="329"/>
        <end position="506"/>
    </location>
</feature>
<dbReference type="GO" id="GO:0005525">
    <property type="term" value="F:GTP binding"/>
    <property type="evidence" value="ECO:0007669"/>
    <property type="project" value="UniProtKB-KW"/>
</dbReference>
<evidence type="ECO:0000259" key="6">
    <source>
        <dbReference type="PROSITE" id="PS51716"/>
    </source>
</evidence>
<evidence type="ECO:0000256" key="2">
    <source>
        <dbReference type="ARBA" id="ARBA00022741"/>
    </source>
</evidence>
<keyword evidence="8" id="KW-1185">Reference proteome</keyword>
<comment type="similarity">
    <text evidence="1">Belongs to the TRAFAC class dynamin-like GTPase superfamily. IRG family.</text>
</comment>
<comment type="caution">
    <text evidence="7">The sequence shown here is derived from an EMBL/GenBank/DDBJ whole genome shotgun (WGS) entry which is preliminary data.</text>
</comment>
<sequence>MQGKLSEEHIKHVLGAWRTAPQVAGLQDQLLAVLELYEHFPLDVAITGGTPEANARLARVVCGLQNEEDCLIDEEEEEEDDEEEDESDEAEEELDQREMSDVDTERKEVSKNVWRAENGLPVLSYPYIPNVRIWILNGPSAPYSASPPNAGSLYDLLVVLTSELHQEDHMASLMELRERDQPLYLVRAEEATDLVSEELKGPCKTCAWERMRERKLEMQRRRKEREATGTQVSQEPNRLVGMTEIGELLLSVLPDMRKQAFCQFILDASKELRVPKILRNNAKSTILPALDTGKVKKEEIEQISAFLPSKALTNHPARLLSILNAMEDIRLDVGVLGTTGCGSSSFINALLGLKSGDEGAAPTGVTETTLEPVAYQYPQFPNVVLWDLPGMGRVGGFNSPFHLKPSEADPLTTALRPSCDVYVLLCPVRLSMDCVSLLHHISATGTQCYLVLSKADQVDEERVSEVKRWSEEVLSKLGYQLMVYAVCALQPERMDFCKLTETLHLSISCHKRKAMAQHVAQLLEKEIFNKKTELCKTM</sequence>
<dbReference type="GO" id="GO:0016020">
    <property type="term" value="C:membrane"/>
    <property type="evidence" value="ECO:0007669"/>
    <property type="project" value="InterPro"/>
</dbReference>
<keyword evidence="3" id="KW-0378">Hydrolase</keyword>
<evidence type="ECO:0000313" key="7">
    <source>
        <dbReference type="EMBL" id="KAG5271605.1"/>
    </source>
</evidence>
<keyword evidence="4" id="KW-0342">GTP-binding</keyword>
<dbReference type="InterPro" id="IPR027417">
    <property type="entry name" value="P-loop_NTPase"/>
</dbReference>
<protein>
    <recommendedName>
        <fullName evidence="6">IRG-type G domain-containing protein</fullName>
    </recommendedName>
</protein>
<dbReference type="Gene3D" id="3.40.50.300">
    <property type="entry name" value="P-loop containing nucleotide triphosphate hydrolases"/>
    <property type="match status" value="1"/>
</dbReference>
<dbReference type="GO" id="GO:0016787">
    <property type="term" value="F:hydrolase activity"/>
    <property type="evidence" value="ECO:0007669"/>
    <property type="project" value="UniProtKB-KW"/>
</dbReference>
<evidence type="ECO:0000256" key="5">
    <source>
        <dbReference type="SAM" id="MobiDB-lite"/>
    </source>
</evidence>
<evidence type="ECO:0000256" key="4">
    <source>
        <dbReference type="ARBA" id="ARBA00023134"/>
    </source>
</evidence>
<accession>A0AAV6G9I2</accession>
<dbReference type="Proteomes" id="UP000823561">
    <property type="component" value="Chromosome 13"/>
</dbReference>
<dbReference type="InterPro" id="IPR030385">
    <property type="entry name" value="G_IRG_dom"/>
</dbReference>
<dbReference type="Pfam" id="PF05049">
    <property type="entry name" value="IIGP"/>
    <property type="match status" value="1"/>
</dbReference>